<reference evidence="1 2" key="1">
    <citation type="journal article" date="2018" name="Sci. Rep.">
        <title>Genomic diversity and distribution of Bifidobacterium longum subsp. longum across the human lifespan.</title>
        <authorList>
            <person name="Odamaki T."/>
            <person name="Bottacini F."/>
            <person name="Kato K."/>
            <person name="Mitsuyama E."/>
            <person name="Yoshida K."/>
            <person name="Horigome A."/>
            <person name="Xiao J.Z."/>
            <person name="van Sinderen D."/>
        </authorList>
    </citation>
    <scope>NUCLEOTIDE SEQUENCE [LARGE SCALE GENOMIC DNA]</scope>
    <source>
        <strain evidence="1 2">MCC10044</strain>
    </source>
</reference>
<evidence type="ECO:0000313" key="2">
    <source>
        <dbReference type="Proteomes" id="UP000293319"/>
    </source>
</evidence>
<accession>A0AB74HEF7</accession>
<comment type="caution">
    <text evidence="1">The sequence shown here is derived from an EMBL/GenBank/DDBJ whole genome shotgun (WGS) entry which is preliminary data.</text>
</comment>
<dbReference type="Proteomes" id="UP000293319">
    <property type="component" value="Unassembled WGS sequence"/>
</dbReference>
<proteinExistence type="predicted"/>
<gene>
    <name evidence="1" type="ORF">MCC10044_0239</name>
</gene>
<evidence type="ECO:0000313" key="1">
    <source>
        <dbReference type="EMBL" id="TCE46318.1"/>
    </source>
</evidence>
<sequence length="30" mass="2998">MAEYKVQLPAVGDPAGPDAIASIIAAEKTA</sequence>
<organism evidence="1 2">
    <name type="scientific">Bifidobacterium longum subsp. longum</name>
    <dbReference type="NCBI Taxonomy" id="1679"/>
    <lineage>
        <taxon>Bacteria</taxon>
        <taxon>Bacillati</taxon>
        <taxon>Actinomycetota</taxon>
        <taxon>Actinomycetes</taxon>
        <taxon>Bifidobacteriales</taxon>
        <taxon>Bifidobacteriaceae</taxon>
        <taxon>Bifidobacterium</taxon>
    </lineage>
</organism>
<protein>
    <submittedName>
        <fullName evidence="1">Uncharacterized protein</fullName>
    </submittedName>
</protein>
<dbReference type="AlphaFoldDB" id="A0AB74HEF7"/>
<dbReference type="EMBL" id="SHQV01000004">
    <property type="protein sequence ID" value="TCE46318.1"/>
    <property type="molecule type" value="Genomic_DNA"/>
</dbReference>
<name>A0AB74HEF7_BIFLL</name>